<accession>A0A8A1LS17</accession>
<dbReference type="AlphaFoldDB" id="A0A8A1LS17"/>
<keyword evidence="4" id="KW-0472">Membrane</keyword>
<dbReference type="InterPro" id="IPR004841">
    <property type="entry name" value="AA-permease/SLC12A_dom"/>
</dbReference>
<evidence type="ECO:0000313" key="6">
    <source>
        <dbReference type="EMBL" id="QSS54787.1"/>
    </source>
</evidence>
<comment type="subcellular location">
    <subcellularLocation>
        <location evidence="1">Membrane</location>
        <topology evidence="1">Multi-pass membrane protein</topology>
    </subcellularLocation>
</comment>
<evidence type="ECO:0000256" key="4">
    <source>
        <dbReference type="ARBA" id="ARBA00023136"/>
    </source>
</evidence>
<feature type="domain" description="Amino acid permease/ SLC12A" evidence="5">
    <location>
        <begin position="28"/>
        <end position="69"/>
    </location>
</feature>
<dbReference type="GO" id="GO:0016020">
    <property type="term" value="C:membrane"/>
    <property type="evidence" value="ECO:0007669"/>
    <property type="project" value="UniProtKB-SubCell"/>
</dbReference>
<protein>
    <recommendedName>
        <fullName evidence="5">Amino acid permease/ SLC12A domain-containing protein</fullName>
    </recommendedName>
</protein>
<evidence type="ECO:0000256" key="3">
    <source>
        <dbReference type="ARBA" id="ARBA00022989"/>
    </source>
</evidence>
<organism evidence="6 7">
    <name type="scientific">Ajellomyces capsulatus (strain H88)</name>
    <name type="common">Darling's disease fungus</name>
    <name type="synonym">Histoplasma capsulatum</name>
    <dbReference type="NCBI Taxonomy" id="544711"/>
    <lineage>
        <taxon>Eukaryota</taxon>
        <taxon>Fungi</taxon>
        <taxon>Dikarya</taxon>
        <taxon>Ascomycota</taxon>
        <taxon>Pezizomycotina</taxon>
        <taxon>Eurotiomycetes</taxon>
        <taxon>Eurotiomycetidae</taxon>
        <taxon>Onygenales</taxon>
        <taxon>Ajellomycetaceae</taxon>
        <taxon>Histoplasma</taxon>
    </lineage>
</organism>
<dbReference type="InterPro" id="IPR050524">
    <property type="entry name" value="APC_YAT"/>
</dbReference>
<sequence length="80" mass="8215">MGCTPESFKRRTLADKHNHLNQTLTSRHLRMIAIGGGIGAGLFVGSGGSLSNGGPATVLIDFAIVGVVSGQSPIRLEALS</sequence>
<gene>
    <name evidence="6" type="ORF">I7I53_02451</name>
</gene>
<name>A0A8A1LS17_AJEC8</name>
<dbReference type="Pfam" id="PF00324">
    <property type="entry name" value="AA_permease"/>
    <property type="match status" value="1"/>
</dbReference>
<evidence type="ECO:0000256" key="2">
    <source>
        <dbReference type="ARBA" id="ARBA00022692"/>
    </source>
</evidence>
<dbReference type="PANTHER" id="PTHR43341">
    <property type="entry name" value="AMINO ACID PERMEASE"/>
    <property type="match status" value="1"/>
</dbReference>
<dbReference type="PANTHER" id="PTHR43341:SF12">
    <property type="entry name" value="AMINO ACID TRANSPORTER (EUROFUNG)"/>
    <property type="match status" value="1"/>
</dbReference>
<dbReference type="Proteomes" id="UP000663419">
    <property type="component" value="Chromosome 3"/>
</dbReference>
<keyword evidence="3" id="KW-1133">Transmembrane helix</keyword>
<reference evidence="6" key="1">
    <citation type="submission" date="2021-01" db="EMBL/GenBank/DDBJ databases">
        <title>Chromosome-level genome assembly of a human fungal pathogen reveals clustering of transcriptionally co-regulated genes.</title>
        <authorList>
            <person name="Voorhies M."/>
            <person name="Cohen S."/>
            <person name="Shea T.P."/>
            <person name="Petrus S."/>
            <person name="Munoz J.F."/>
            <person name="Poplawski S."/>
            <person name="Goldman W.E."/>
            <person name="Michael T."/>
            <person name="Cuomo C.A."/>
            <person name="Sil A."/>
            <person name="Beyhan S."/>
        </authorList>
    </citation>
    <scope>NUCLEOTIDE SEQUENCE</scope>
    <source>
        <strain evidence="6">H88</strain>
    </source>
</reference>
<evidence type="ECO:0000259" key="5">
    <source>
        <dbReference type="Pfam" id="PF00324"/>
    </source>
</evidence>
<evidence type="ECO:0000256" key="1">
    <source>
        <dbReference type="ARBA" id="ARBA00004141"/>
    </source>
</evidence>
<evidence type="ECO:0000313" key="7">
    <source>
        <dbReference type="Proteomes" id="UP000663419"/>
    </source>
</evidence>
<dbReference type="GO" id="GO:0015171">
    <property type="term" value="F:amino acid transmembrane transporter activity"/>
    <property type="evidence" value="ECO:0007669"/>
    <property type="project" value="TreeGrafter"/>
</dbReference>
<dbReference type="Gene3D" id="1.20.1740.10">
    <property type="entry name" value="Amino acid/polyamine transporter I"/>
    <property type="match status" value="1"/>
</dbReference>
<proteinExistence type="predicted"/>
<dbReference type="EMBL" id="CP069104">
    <property type="protein sequence ID" value="QSS54787.1"/>
    <property type="molecule type" value="Genomic_DNA"/>
</dbReference>
<dbReference type="VEuPathDB" id="FungiDB:I7I53_02451"/>
<keyword evidence="2" id="KW-0812">Transmembrane</keyword>